<dbReference type="Pfam" id="PF25209">
    <property type="entry name" value="Phage_capsid_4"/>
    <property type="match status" value="1"/>
</dbReference>
<reference evidence="1 2" key="1">
    <citation type="submission" date="2018-02" db="EMBL/GenBank/DDBJ databases">
        <title>Comparative genomes isolates from brazilian mangrove.</title>
        <authorList>
            <person name="Araujo J.E."/>
            <person name="Taketani R.G."/>
            <person name="Silva M.C.P."/>
            <person name="Loureco M.V."/>
            <person name="Andreote F.D."/>
        </authorList>
    </citation>
    <scope>NUCLEOTIDE SEQUENCE [LARGE SCALE GENOMIC DNA]</scope>
    <source>
        <strain evidence="1 2">Hex-1 MGV</strain>
    </source>
</reference>
<gene>
    <name evidence="1" type="ORF">C5Y83_05940</name>
</gene>
<dbReference type="Proteomes" id="UP000238322">
    <property type="component" value="Unassembled WGS sequence"/>
</dbReference>
<evidence type="ECO:0000313" key="1">
    <source>
        <dbReference type="EMBL" id="PQO37482.1"/>
    </source>
</evidence>
<evidence type="ECO:0008006" key="3">
    <source>
        <dbReference type="Google" id="ProtNLM"/>
    </source>
</evidence>
<accession>A0A2S8FZ66</accession>
<organism evidence="1 2">
    <name type="scientific">Blastopirellula marina</name>
    <dbReference type="NCBI Taxonomy" id="124"/>
    <lineage>
        <taxon>Bacteria</taxon>
        <taxon>Pseudomonadati</taxon>
        <taxon>Planctomycetota</taxon>
        <taxon>Planctomycetia</taxon>
        <taxon>Pirellulales</taxon>
        <taxon>Pirellulaceae</taxon>
        <taxon>Blastopirellula</taxon>
    </lineage>
</organism>
<dbReference type="EMBL" id="PUHY01000005">
    <property type="protein sequence ID" value="PQO37482.1"/>
    <property type="molecule type" value="Genomic_DNA"/>
</dbReference>
<proteinExistence type="predicted"/>
<comment type="caution">
    <text evidence="1">The sequence shown here is derived from an EMBL/GenBank/DDBJ whole genome shotgun (WGS) entry which is preliminary data.</text>
</comment>
<evidence type="ECO:0000313" key="2">
    <source>
        <dbReference type="Proteomes" id="UP000238322"/>
    </source>
</evidence>
<dbReference type="OrthoDB" id="231899at2"/>
<dbReference type="RefSeq" id="WP_105328731.1">
    <property type="nucleotide sequence ID" value="NZ_PUHY01000005.1"/>
</dbReference>
<protein>
    <recommendedName>
        <fullName evidence="3">Capsid protein</fullName>
    </recommendedName>
</protein>
<name>A0A2S8FZ66_9BACT</name>
<sequence length="411" mass="46344">MISHLGLWNWQAYGREFAAAQRDRRKEARRQGVHESHVINVAETNMCKAILRGEVTESDYSIRRAFYATVADGREIVQSWEDSRAGRPQGVNLVRESINTSAFANINQTFMVKKLIDHFNKPQLIARHLVSIVPTGDKWERMPGVGQLGDGVRKVDEGESYPRVTLNEDWIETQETEKRGFIVEVTKEAILFDKTGEVMRMADKGSEWLAINWEKRVLDTVLGLVDRYHRKGRGVQPTYGNNSGDHDWNNLQVNPLEDFSSLEKADMLFEDMTDPDTGEPIIVGEKQMVVPGALYQTALSILNATEIRRNTQGVTDIGHAGSTAYANPYRGLPAPLSNQYVKRRTSSSTSWYYGDFKKAFAYMQNWAPESVTAPAGNDDDFERDIAFKAKSSEMGQVAVVEPRCVQKNTAT</sequence>
<dbReference type="AlphaFoldDB" id="A0A2S8FZ66"/>